<protein>
    <submittedName>
        <fullName evidence="2">Uncharacterized protein</fullName>
    </submittedName>
</protein>
<name>A0A4Z2IYP5_9TELE</name>
<organism evidence="2 3">
    <name type="scientific">Liparis tanakae</name>
    <name type="common">Tanaka's snailfish</name>
    <dbReference type="NCBI Taxonomy" id="230148"/>
    <lineage>
        <taxon>Eukaryota</taxon>
        <taxon>Metazoa</taxon>
        <taxon>Chordata</taxon>
        <taxon>Craniata</taxon>
        <taxon>Vertebrata</taxon>
        <taxon>Euteleostomi</taxon>
        <taxon>Actinopterygii</taxon>
        <taxon>Neopterygii</taxon>
        <taxon>Teleostei</taxon>
        <taxon>Neoteleostei</taxon>
        <taxon>Acanthomorphata</taxon>
        <taxon>Eupercaria</taxon>
        <taxon>Perciformes</taxon>
        <taxon>Cottioidei</taxon>
        <taxon>Cottales</taxon>
        <taxon>Liparidae</taxon>
        <taxon>Liparis</taxon>
    </lineage>
</organism>
<dbReference type="Proteomes" id="UP000314294">
    <property type="component" value="Unassembled WGS sequence"/>
</dbReference>
<proteinExistence type="predicted"/>
<dbReference type="AlphaFoldDB" id="A0A4Z2IYP5"/>
<keyword evidence="3" id="KW-1185">Reference proteome</keyword>
<feature type="region of interest" description="Disordered" evidence="1">
    <location>
        <begin position="116"/>
        <end position="140"/>
    </location>
</feature>
<dbReference type="EMBL" id="SRLO01000035">
    <property type="protein sequence ID" value="TNN83115.1"/>
    <property type="molecule type" value="Genomic_DNA"/>
</dbReference>
<evidence type="ECO:0000313" key="3">
    <source>
        <dbReference type="Proteomes" id="UP000314294"/>
    </source>
</evidence>
<evidence type="ECO:0000313" key="2">
    <source>
        <dbReference type="EMBL" id="TNN83115.1"/>
    </source>
</evidence>
<gene>
    <name evidence="2" type="ORF">EYF80_006722</name>
</gene>
<reference evidence="2 3" key="1">
    <citation type="submission" date="2019-03" db="EMBL/GenBank/DDBJ databases">
        <title>First draft genome of Liparis tanakae, snailfish: a comprehensive survey of snailfish specific genes.</title>
        <authorList>
            <person name="Kim W."/>
            <person name="Song I."/>
            <person name="Jeong J.-H."/>
            <person name="Kim D."/>
            <person name="Kim S."/>
            <person name="Ryu S."/>
            <person name="Song J.Y."/>
            <person name="Lee S.K."/>
        </authorList>
    </citation>
    <scope>NUCLEOTIDE SEQUENCE [LARGE SCALE GENOMIC DNA]</scope>
    <source>
        <tissue evidence="2">Muscle</tissue>
    </source>
</reference>
<sequence length="164" mass="17916">MNGLEEGVSLTCGTHFGDTKLVASMTDSPDADSMSIKWILVSVGTMVWGWRSNKKRSTDTQAPLRLHHERSTCSTSEEKFSKVAFNKPLLSGVINLRDDTKDCLLDLDRRARSSSSATIQPLSLSPSSSPSTPNKRAGSSLALSRLSMGMSSQSTSWMHVVHMR</sequence>
<comment type="caution">
    <text evidence="2">The sequence shown here is derived from an EMBL/GenBank/DDBJ whole genome shotgun (WGS) entry which is preliminary data.</text>
</comment>
<evidence type="ECO:0000256" key="1">
    <source>
        <dbReference type="SAM" id="MobiDB-lite"/>
    </source>
</evidence>
<accession>A0A4Z2IYP5</accession>